<dbReference type="Gene3D" id="3.80.10.10">
    <property type="entry name" value="Ribonuclease Inhibitor"/>
    <property type="match status" value="1"/>
</dbReference>
<sequence length="573" mass="64787">MTHPSTTPIVPGKLIPTVQGSHVSLITHALFLIHPYLVDDCGLSFADVLFLLSTCKYFSLVRLKHISKMKLNIELGSPLIRTVLQGLGPNVKSASLDNTRWIGTVIARVPNPDKYVHLDYEYRKLLSTKLGCLSQMLLSRHFCSQDFIHFMILKRLDIRSVDFHVPWELLVNLEQLKCDFVCFTPDCHPPKLRVLNIIVCNEDFAEIRCCRSLSELTVETVARIGPARNYLAKDEFQLLERLEVQNWASMNLNNIGLIPSLRFIEIEAEYATNVSMAIYHQHLEELSLVVPNAMDITPLKSLTSLTSLFLVSHKLVDTSPLHNLINLEFLGLCQSIVSDFTPLASLVNLREIDLREASNLNSIDFISSMPLIHTIDMFKTRVSDLSPLKNCFQLKYLNLEETAVSDISALKNLTLLSTLLLNMTMVSDLSPLTGLTALEELDVSYTQVSNLNPIAHSTKMKELRASDANVTNEGVMALVSLQCLKRVCLSDNIHFSDLSFLRGHKTLKELVVSNTAVADVSPLAEIFTLENLYCYHTKITTLEPLREIRLQILQCEHRLFDYTVANWKECKSY</sequence>
<dbReference type="AlphaFoldDB" id="A0A1Y2C176"/>
<reference evidence="3 4" key="1">
    <citation type="submission" date="2016-07" db="EMBL/GenBank/DDBJ databases">
        <title>Pervasive Adenine N6-methylation of Active Genes in Fungi.</title>
        <authorList>
            <consortium name="DOE Joint Genome Institute"/>
            <person name="Mondo S.J."/>
            <person name="Dannebaum R.O."/>
            <person name="Kuo R.C."/>
            <person name="Labutti K."/>
            <person name="Haridas S."/>
            <person name="Kuo A."/>
            <person name="Salamov A."/>
            <person name="Ahrendt S.R."/>
            <person name="Lipzen A."/>
            <person name="Sullivan W."/>
            <person name="Andreopoulos W.B."/>
            <person name="Clum A."/>
            <person name="Lindquist E."/>
            <person name="Daum C."/>
            <person name="Ramamoorthy G.K."/>
            <person name="Gryganskyi A."/>
            <person name="Culley D."/>
            <person name="Magnuson J.K."/>
            <person name="James T.Y."/>
            <person name="O'Malley M.A."/>
            <person name="Stajich J.E."/>
            <person name="Spatafora J.W."/>
            <person name="Visel A."/>
            <person name="Grigoriev I.V."/>
        </authorList>
    </citation>
    <scope>NUCLEOTIDE SEQUENCE [LARGE SCALE GENOMIC DNA]</scope>
    <source>
        <strain evidence="3 4">JEL800</strain>
    </source>
</reference>
<dbReference type="InterPro" id="IPR032675">
    <property type="entry name" value="LRR_dom_sf"/>
</dbReference>
<dbReference type="InterPro" id="IPR050836">
    <property type="entry name" value="SDS22/Internalin_LRR"/>
</dbReference>
<keyword evidence="1" id="KW-0433">Leucine-rich repeat</keyword>
<evidence type="ECO:0000256" key="1">
    <source>
        <dbReference type="ARBA" id="ARBA00022614"/>
    </source>
</evidence>
<gene>
    <name evidence="3" type="ORF">BCR33DRAFT_852640</name>
</gene>
<protein>
    <submittedName>
        <fullName evidence="3">L domain-like protein</fullName>
    </submittedName>
</protein>
<keyword evidence="4" id="KW-1185">Reference proteome</keyword>
<dbReference type="PANTHER" id="PTHR46652:SF3">
    <property type="entry name" value="LEUCINE-RICH REPEAT-CONTAINING PROTEIN 9"/>
    <property type="match status" value="1"/>
</dbReference>
<dbReference type="EMBL" id="MCGO01000034">
    <property type="protein sequence ID" value="ORY40771.1"/>
    <property type="molecule type" value="Genomic_DNA"/>
</dbReference>
<evidence type="ECO:0000313" key="4">
    <source>
        <dbReference type="Proteomes" id="UP000193642"/>
    </source>
</evidence>
<dbReference type="OrthoDB" id="7451790at2759"/>
<name>A0A1Y2C176_9FUNG</name>
<organism evidence="3 4">
    <name type="scientific">Rhizoclosmatium globosum</name>
    <dbReference type="NCBI Taxonomy" id="329046"/>
    <lineage>
        <taxon>Eukaryota</taxon>
        <taxon>Fungi</taxon>
        <taxon>Fungi incertae sedis</taxon>
        <taxon>Chytridiomycota</taxon>
        <taxon>Chytridiomycota incertae sedis</taxon>
        <taxon>Chytridiomycetes</taxon>
        <taxon>Chytridiales</taxon>
        <taxon>Chytriomycetaceae</taxon>
        <taxon>Rhizoclosmatium</taxon>
    </lineage>
</organism>
<comment type="caution">
    <text evidence="3">The sequence shown here is derived from an EMBL/GenBank/DDBJ whole genome shotgun (WGS) entry which is preliminary data.</text>
</comment>
<dbReference type="STRING" id="329046.A0A1Y2C176"/>
<dbReference type="SUPFAM" id="SSF52058">
    <property type="entry name" value="L domain-like"/>
    <property type="match status" value="1"/>
</dbReference>
<dbReference type="Proteomes" id="UP000193642">
    <property type="component" value="Unassembled WGS sequence"/>
</dbReference>
<keyword evidence="2" id="KW-0677">Repeat</keyword>
<accession>A0A1Y2C176</accession>
<evidence type="ECO:0000313" key="3">
    <source>
        <dbReference type="EMBL" id="ORY40771.1"/>
    </source>
</evidence>
<dbReference type="PANTHER" id="PTHR46652">
    <property type="entry name" value="LEUCINE-RICH REPEAT AND IQ DOMAIN-CONTAINING PROTEIN 1-RELATED"/>
    <property type="match status" value="1"/>
</dbReference>
<evidence type="ECO:0000256" key="2">
    <source>
        <dbReference type="ARBA" id="ARBA00022737"/>
    </source>
</evidence>
<proteinExistence type="predicted"/>